<protein>
    <submittedName>
        <fullName evidence="2">Uncharacterized protein</fullName>
    </submittedName>
</protein>
<evidence type="ECO:0000313" key="3">
    <source>
        <dbReference type="Proteomes" id="UP000012073"/>
    </source>
</evidence>
<dbReference type="EMBL" id="HG001662">
    <property type="protein sequence ID" value="CDF33935.1"/>
    <property type="molecule type" value="Genomic_DNA"/>
</dbReference>
<accession>R7Q8Y4</accession>
<sequence>MGSTAHKTHEQTHEQVIHQFMTHPKLTTVVITN</sequence>
<dbReference type="Gramene" id="CDF33935">
    <property type="protein sequence ID" value="CDF33935"/>
    <property type="gene ID" value="CHC_T00002609001"/>
</dbReference>
<dbReference type="Proteomes" id="UP000012073">
    <property type="component" value="Unassembled WGS sequence"/>
</dbReference>
<name>R7Q8Y4_CHOCR</name>
<reference evidence="3" key="1">
    <citation type="journal article" date="2013" name="Proc. Natl. Acad. Sci. U.S.A.">
        <title>Genome structure and metabolic features in the red seaweed Chondrus crispus shed light on evolution of the Archaeplastida.</title>
        <authorList>
            <person name="Collen J."/>
            <person name="Porcel B."/>
            <person name="Carre W."/>
            <person name="Ball S.G."/>
            <person name="Chaparro C."/>
            <person name="Tonon T."/>
            <person name="Barbeyron T."/>
            <person name="Michel G."/>
            <person name="Noel B."/>
            <person name="Valentin K."/>
            <person name="Elias M."/>
            <person name="Artiguenave F."/>
            <person name="Arun A."/>
            <person name="Aury J.M."/>
            <person name="Barbosa-Neto J.F."/>
            <person name="Bothwell J.H."/>
            <person name="Bouget F.Y."/>
            <person name="Brillet L."/>
            <person name="Cabello-Hurtado F."/>
            <person name="Capella-Gutierrez S."/>
            <person name="Charrier B."/>
            <person name="Cladiere L."/>
            <person name="Cock J.M."/>
            <person name="Coelho S.M."/>
            <person name="Colleoni C."/>
            <person name="Czjzek M."/>
            <person name="Da Silva C."/>
            <person name="Delage L."/>
            <person name="Denoeud F."/>
            <person name="Deschamps P."/>
            <person name="Dittami S.M."/>
            <person name="Gabaldon T."/>
            <person name="Gachon C.M."/>
            <person name="Groisillier A."/>
            <person name="Herve C."/>
            <person name="Jabbari K."/>
            <person name="Katinka M."/>
            <person name="Kloareg B."/>
            <person name="Kowalczyk N."/>
            <person name="Labadie K."/>
            <person name="Leblanc C."/>
            <person name="Lopez P.J."/>
            <person name="McLachlan D.H."/>
            <person name="Meslet-Cladiere L."/>
            <person name="Moustafa A."/>
            <person name="Nehr Z."/>
            <person name="Nyvall Collen P."/>
            <person name="Panaud O."/>
            <person name="Partensky F."/>
            <person name="Poulain J."/>
            <person name="Rensing S.A."/>
            <person name="Rousvoal S."/>
            <person name="Samson G."/>
            <person name="Symeonidi A."/>
            <person name="Weissenbach J."/>
            <person name="Zambounis A."/>
            <person name="Wincker P."/>
            <person name="Boyen C."/>
        </authorList>
    </citation>
    <scope>NUCLEOTIDE SEQUENCE [LARGE SCALE GENOMIC DNA]</scope>
    <source>
        <strain evidence="3">cv. Stackhouse</strain>
    </source>
</reference>
<keyword evidence="3" id="KW-1185">Reference proteome</keyword>
<feature type="region of interest" description="Disordered" evidence="1">
    <location>
        <begin position="1"/>
        <end position="20"/>
    </location>
</feature>
<dbReference type="AlphaFoldDB" id="R7Q8Y4"/>
<dbReference type="KEGG" id="ccp:CHC_T00002609001"/>
<dbReference type="GeneID" id="17321464"/>
<gene>
    <name evidence="2" type="ORF">CHC_T00002609001</name>
</gene>
<proteinExistence type="predicted"/>
<dbReference type="RefSeq" id="XP_005713754.1">
    <property type="nucleotide sequence ID" value="XM_005713697.1"/>
</dbReference>
<feature type="compositionally biased region" description="Basic and acidic residues" evidence="1">
    <location>
        <begin position="7"/>
        <end position="16"/>
    </location>
</feature>
<organism evidence="2 3">
    <name type="scientific">Chondrus crispus</name>
    <name type="common">Carrageen Irish moss</name>
    <name type="synonym">Polymorpha crispa</name>
    <dbReference type="NCBI Taxonomy" id="2769"/>
    <lineage>
        <taxon>Eukaryota</taxon>
        <taxon>Rhodophyta</taxon>
        <taxon>Florideophyceae</taxon>
        <taxon>Rhodymeniophycidae</taxon>
        <taxon>Gigartinales</taxon>
        <taxon>Gigartinaceae</taxon>
        <taxon>Chondrus</taxon>
    </lineage>
</organism>
<evidence type="ECO:0000313" key="2">
    <source>
        <dbReference type="EMBL" id="CDF33935.1"/>
    </source>
</evidence>
<evidence type="ECO:0000256" key="1">
    <source>
        <dbReference type="SAM" id="MobiDB-lite"/>
    </source>
</evidence>